<dbReference type="AlphaFoldDB" id="A0A8X7S2P9"/>
<feature type="region of interest" description="Disordered" evidence="1">
    <location>
        <begin position="227"/>
        <end position="268"/>
    </location>
</feature>
<evidence type="ECO:0000313" key="2">
    <source>
        <dbReference type="EMBL" id="KAG2298970.1"/>
    </source>
</evidence>
<dbReference type="Proteomes" id="UP000886595">
    <property type="component" value="Unassembled WGS sequence"/>
</dbReference>
<sequence length="347" mass="38757">MSDLVRGVREEIDPTYEGVKLKLSYQYPEWISADGGGLEMPQYITEDTEVGAFIELRRSTSLKAHDEGATSYINDTMDKRHAMDGRHGEREDAGIEDDDWHEFAMAETPMTTHDTKCYAGAKDLRLLDAIPAEMSGIAYTERYAIPFPIRGVEIRDSEQKFRQRIQPEPDAAMQKGKKKMRIETTSDTDSDSDNDMVVPVFRTTADLSRKGKRPMWEHLIFGIAGIPNRSEEDNDNRRTTLASQSNPAPESLDIVNDPHLPDLVDREEPPQRTVHQISGGEFEISDVHIEGGDLFGGGGLNSNINFDTSAAMTPLVKNSETASSIRRCMGGTKQELAVNTKPKFGKY</sequence>
<accession>A0A8X7S2P9</accession>
<gene>
    <name evidence="2" type="ORF">Bca52824_035442</name>
</gene>
<feature type="region of interest" description="Disordered" evidence="1">
    <location>
        <begin position="158"/>
        <end position="196"/>
    </location>
</feature>
<name>A0A8X7S2P9_BRACI</name>
<feature type="compositionally biased region" description="Basic and acidic residues" evidence="1">
    <location>
        <begin position="259"/>
        <end position="268"/>
    </location>
</feature>
<comment type="caution">
    <text evidence="2">The sequence shown here is derived from an EMBL/GenBank/DDBJ whole genome shotgun (WGS) entry which is preliminary data.</text>
</comment>
<feature type="compositionally biased region" description="Polar residues" evidence="1">
    <location>
        <begin position="239"/>
        <end position="248"/>
    </location>
</feature>
<dbReference type="EMBL" id="JAAMPC010000008">
    <property type="protein sequence ID" value="KAG2298970.1"/>
    <property type="molecule type" value="Genomic_DNA"/>
</dbReference>
<protein>
    <submittedName>
        <fullName evidence="2">Uncharacterized protein</fullName>
    </submittedName>
</protein>
<evidence type="ECO:0000256" key="1">
    <source>
        <dbReference type="SAM" id="MobiDB-lite"/>
    </source>
</evidence>
<evidence type="ECO:0000313" key="3">
    <source>
        <dbReference type="Proteomes" id="UP000886595"/>
    </source>
</evidence>
<dbReference type="OrthoDB" id="10391595at2759"/>
<feature type="compositionally biased region" description="Basic and acidic residues" evidence="1">
    <location>
        <begin position="229"/>
        <end position="238"/>
    </location>
</feature>
<proteinExistence type="predicted"/>
<reference evidence="2 3" key="1">
    <citation type="submission" date="2020-02" db="EMBL/GenBank/DDBJ databases">
        <authorList>
            <person name="Ma Q."/>
            <person name="Huang Y."/>
            <person name="Song X."/>
            <person name="Pei D."/>
        </authorList>
    </citation>
    <scope>NUCLEOTIDE SEQUENCE [LARGE SCALE GENOMIC DNA]</scope>
    <source>
        <strain evidence="2">Sxm20200214</strain>
        <tissue evidence="2">Leaf</tissue>
    </source>
</reference>
<feature type="compositionally biased region" description="Basic and acidic residues" evidence="1">
    <location>
        <begin position="158"/>
        <end position="167"/>
    </location>
</feature>
<organism evidence="2 3">
    <name type="scientific">Brassica carinata</name>
    <name type="common">Ethiopian mustard</name>
    <name type="synonym">Abyssinian cabbage</name>
    <dbReference type="NCBI Taxonomy" id="52824"/>
    <lineage>
        <taxon>Eukaryota</taxon>
        <taxon>Viridiplantae</taxon>
        <taxon>Streptophyta</taxon>
        <taxon>Embryophyta</taxon>
        <taxon>Tracheophyta</taxon>
        <taxon>Spermatophyta</taxon>
        <taxon>Magnoliopsida</taxon>
        <taxon>eudicotyledons</taxon>
        <taxon>Gunneridae</taxon>
        <taxon>Pentapetalae</taxon>
        <taxon>rosids</taxon>
        <taxon>malvids</taxon>
        <taxon>Brassicales</taxon>
        <taxon>Brassicaceae</taxon>
        <taxon>Brassiceae</taxon>
        <taxon>Brassica</taxon>
    </lineage>
</organism>
<keyword evidence="3" id="KW-1185">Reference proteome</keyword>